<dbReference type="AlphaFoldDB" id="A0AAW2CDI6"/>
<dbReference type="PANTHER" id="PTHR31636">
    <property type="entry name" value="OSJNBA0084A10.13 PROTEIN-RELATED"/>
    <property type="match status" value="1"/>
</dbReference>
<accession>A0AAW2CDI6</accession>
<dbReference type="InterPro" id="IPR005202">
    <property type="entry name" value="TF_GRAS"/>
</dbReference>
<protein>
    <submittedName>
        <fullName evidence="6">Uncharacterized protein</fullName>
    </submittedName>
</protein>
<evidence type="ECO:0000256" key="2">
    <source>
        <dbReference type="ARBA" id="ARBA00023015"/>
    </source>
</evidence>
<dbReference type="Pfam" id="PF03514">
    <property type="entry name" value="GRAS"/>
    <property type="match status" value="1"/>
</dbReference>
<sequence>MEALHYYSAIFDSLDAMLPKYDTKRAKMEQFYFAEEIKNIVSCEGSARMERHERVDQWRRRLSRARFQAAPTKLMAPAKQWLEQNKTFEGHTIVEDKGCLVLGWKSKPIVVASCWKC</sequence>
<dbReference type="GO" id="GO:0005634">
    <property type="term" value="C:nucleus"/>
    <property type="evidence" value="ECO:0007669"/>
    <property type="project" value="UniProtKB-SubCell"/>
</dbReference>
<dbReference type="EMBL" id="JAZDWU010000007">
    <property type="protein sequence ID" value="KAK9995523.1"/>
    <property type="molecule type" value="Genomic_DNA"/>
</dbReference>
<name>A0AAW2CDI6_9ROSI</name>
<comment type="subcellular location">
    <subcellularLocation>
        <location evidence="1">Nucleus</location>
    </subcellularLocation>
</comment>
<comment type="similarity">
    <text evidence="5">Belongs to the GRAS family.</text>
</comment>
<comment type="caution">
    <text evidence="6">The sequence shown here is derived from an EMBL/GenBank/DDBJ whole genome shotgun (WGS) entry which is preliminary data.</text>
</comment>
<evidence type="ECO:0000256" key="5">
    <source>
        <dbReference type="PROSITE-ProRule" id="PRU01191"/>
    </source>
</evidence>
<keyword evidence="4" id="KW-0539">Nucleus</keyword>
<dbReference type="Proteomes" id="UP001459277">
    <property type="component" value="Unassembled WGS sequence"/>
</dbReference>
<gene>
    <name evidence="6" type="ORF">SO802_020209</name>
</gene>
<organism evidence="6 7">
    <name type="scientific">Lithocarpus litseifolius</name>
    <dbReference type="NCBI Taxonomy" id="425828"/>
    <lineage>
        <taxon>Eukaryota</taxon>
        <taxon>Viridiplantae</taxon>
        <taxon>Streptophyta</taxon>
        <taxon>Embryophyta</taxon>
        <taxon>Tracheophyta</taxon>
        <taxon>Spermatophyta</taxon>
        <taxon>Magnoliopsida</taxon>
        <taxon>eudicotyledons</taxon>
        <taxon>Gunneridae</taxon>
        <taxon>Pentapetalae</taxon>
        <taxon>rosids</taxon>
        <taxon>fabids</taxon>
        <taxon>Fagales</taxon>
        <taxon>Fagaceae</taxon>
        <taxon>Lithocarpus</taxon>
    </lineage>
</organism>
<evidence type="ECO:0000256" key="4">
    <source>
        <dbReference type="ARBA" id="ARBA00023242"/>
    </source>
</evidence>
<comment type="caution">
    <text evidence="5">Lacks conserved residue(s) required for the propagation of feature annotation.</text>
</comment>
<evidence type="ECO:0000313" key="6">
    <source>
        <dbReference type="EMBL" id="KAK9995523.1"/>
    </source>
</evidence>
<evidence type="ECO:0000256" key="3">
    <source>
        <dbReference type="ARBA" id="ARBA00023163"/>
    </source>
</evidence>
<evidence type="ECO:0000256" key="1">
    <source>
        <dbReference type="ARBA" id="ARBA00004123"/>
    </source>
</evidence>
<reference evidence="6 7" key="1">
    <citation type="submission" date="2024-01" db="EMBL/GenBank/DDBJ databases">
        <title>A telomere-to-telomere, gap-free genome of sweet tea (Lithocarpus litseifolius).</title>
        <authorList>
            <person name="Zhou J."/>
        </authorList>
    </citation>
    <scope>NUCLEOTIDE SEQUENCE [LARGE SCALE GENOMIC DNA]</scope>
    <source>
        <strain evidence="6">Zhou-2022a</strain>
        <tissue evidence="6">Leaf</tissue>
    </source>
</reference>
<feature type="region of interest" description="SAW" evidence="5">
    <location>
        <begin position="42"/>
        <end position="116"/>
    </location>
</feature>
<keyword evidence="7" id="KW-1185">Reference proteome</keyword>
<keyword evidence="3" id="KW-0804">Transcription</keyword>
<keyword evidence="2" id="KW-0805">Transcription regulation</keyword>
<proteinExistence type="inferred from homology"/>
<dbReference type="PROSITE" id="PS50985">
    <property type="entry name" value="GRAS"/>
    <property type="match status" value="1"/>
</dbReference>
<evidence type="ECO:0000313" key="7">
    <source>
        <dbReference type="Proteomes" id="UP001459277"/>
    </source>
</evidence>